<dbReference type="InterPro" id="IPR020894">
    <property type="entry name" value="Cadherin_CS"/>
</dbReference>
<evidence type="ECO:0000256" key="11">
    <source>
        <dbReference type="ARBA" id="ARBA00023180"/>
    </source>
</evidence>
<feature type="transmembrane region" description="Helical" evidence="13">
    <location>
        <begin position="920"/>
        <end position="942"/>
    </location>
</feature>
<dbReference type="PANTHER" id="PTHR24028">
    <property type="entry name" value="CADHERIN-87A"/>
    <property type="match status" value="1"/>
</dbReference>
<evidence type="ECO:0000256" key="3">
    <source>
        <dbReference type="ARBA" id="ARBA00022692"/>
    </source>
</evidence>
<dbReference type="SUPFAM" id="SSF49313">
    <property type="entry name" value="Cadherin-like"/>
    <property type="match status" value="4"/>
</dbReference>
<dbReference type="Proteomes" id="UP000663829">
    <property type="component" value="Unassembled WGS sequence"/>
</dbReference>
<accession>A0A815BNS7</accession>
<evidence type="ECO:0000256" key="1">
    <source>
        <dbReference type="ARBA" id="ARBA00004251"/>
    </source>
</evidence>
<name>A0A815BNS7_9BILA</name>
<feature type="domain" description="Cadherin" evidence="14">
    <location>
        <begin position="65"/>
        <end position="130"/>
    </location>
</feature>
<evidence type="ECO:0000259" key="14">
    <source>
        <dbReference type="PROSITE" id="PS50268"/>
    </source>
</evidence>
<comment type="subcellular location">
    <subcellularLocation>
        <location evidence="1">Cell membrane</location>
        <topology evidence="1">Single-pass type I membrane protein</topology>
    </subcellularLocation>
</comment>
<dbReference type="InterPro" id="IPR050174">
    <property type="entry name" value="Protocadherin/Cadherin-CA"/>
</dbReference>
<keyword evidence="6" id="KW-0677">Repeat</keyword>
<dbReference type="GO" id="GO:0005509">
    <property type="term" value="F:calcium ion binding"/>
    <property type="evidence" value="ECO:0007669"/>
    <property type="project" value="UniProtKB-UniRule"/>
</dbReference>
<dbReference type="CDD" id="cd11304">
    <property type="entry name" value="Cadherin_repeat"/>
    <property type="match status" value="3"/>
</dbReference>
<protein>
    <recommendedName>
        <fullName evidence="14">Cadherin domain-containing protein</fullName>
    </recommendedName>
</protein>
<dbReference type="PANTHER" id="PTHR24028:SF146">
    <property type="entry name" value="CADHERIN 96CB, ISOFORM D-RELATED"/>
    <property type="match status" value="1"/>
</dbReference>
<evidence type="ECO:0000256" key="6">
    <source>
        <dbReference type="ARBA" id="ARBA00022737"/>
    </source>
</evidence>
<dbReference type="GO" id="GO:0007156">
    <property type="term" value="P:homophilic cell adhesion via plasma membrane adhesion molecules"/>
    <property type="evidence" value="ECO:0007669"/>
    <property type="project" value="InterPro"/>
</dbReference>
<evidence type="ECO:0000313" key="16">
    <source>
        <dbReference type="EMBL" id="CAF4062714.1"/>
    </source>
</evidence>
<keyword evidence="3 13" id="KW-0812">Transmembrane</keyword>
<keyword evidence="5" id="KW-0732">Signal</keyword>
<dbReference type="SMART" id="SM00112">
    <property type="entry name" value="CA"/>
    <property type="match status" value="3"/>
</dbReference>
<dbReference type="OrthoDB" id="6252479at2759"/>
<dbReference type="Proteomes" id="UP000681722">
    <property type="component" value="Unassembled WGS sequence"/>
</dbReference>
<evidence type="ECO:0000256" key="8">
    <source>
        <dbReference type="ARBA" id="ARBA00022889"/>
    </source>
</evidence>
<evidence type="ECO:0000256" key="12">
    <source>
        <dbReference type="PROSITE-ProRule" id="PRU00043"/>
    </source>
</evidence>
<evidence type="ECO:0000256" key="9">
    <source>
        <dbReference type="ARBA" id="ARBA00022989"/>
    </source>
</evidence>
<dbReference type="PRINTS" id="PR00205">
    <property type="entry name" value="CADHERIN"/>
</dbReference>
<evidence type="ECO:0000256" key="5">
    <source>
        <dbReference type="ARBA" id="ARBA00022729"/>
    </source>
</evidence>
<sequence length="1048" mass="122753">MMLFISEDVPINYKQLVDTFNESICKDYSIIIPTSNDYESSFYIYLKILDNKKFNETVQSSKLNYVIQKKCNLYLKVLTTLDREQYSTYMIRRHFLPIIYDNHTIVPKYKPFTIQFSVVILDVNDHSPQFEVDHFRFSINENTPVGKKIGQVLAHDPDTFLNGKITYTIFGDDLYVNKTNKSGRKMFQIEADSGELYLLEALDYETKSEYLFIVEAKDNGNVETTSWPSISSYADIFIYVNDVNDCQPEISLTLLYNESISLSSINKENHNIINNVSPQIYSLLRNDSNSYTAENFNKYNDIEDDFIDYFRSEYNKKPKEQQVSFQVVQFIEEEPILADNLLGLISIHDNDHSANGELTLELQVYVQCTNRTKFTRDDLTLQNSNKTTCIYQIENYFRLLLFRPNVYGLFNNLILDRDDHEIFMFKFIADDHGDRQIQNTNYFQFNSSNRFNELLNLNEFNQKKLKKQLYSRKHTFTSDKYNIENLFSLKSEIYLHLKLLDINDNHPQFVKPYYQVLIDENQPRGTFVVRVHANDIDKGENGTVRYELIPYINRRKQLNKKFIHNRSITPLLFNTNVKKRLLNKLFNINSINGIITTNTQFDYENCAYYRFGIRAYDLGLNRKSSTTIVDVMIQNRNNHVSYFLQDQYEFFIEENLPIGTIVGKITIGDEDDNLPKELFINFFTDSELNEFDVQLALMKTKSKVNINLIQYTFGDTEQNVSSNFIIDFNGVLRTLVVLDRETHSEYNLSIVLYDDELKVSSSPAMVHIIVLDVNDNAPLLRRSDTSHIISINQDDLYTSDDHVIYKLDTVDFDDGMNGLVTVNCTNCTPYFSVDQYGKVKRTPNMIVPNGFYTFSILLRDNGTKRPLETQHWLRLHINGLKYETNSSLPQLNPYSIIDIIEMKNNRIKWLLNITQLKSQIWFLILFCVIWLVLVIAAIWTCCQYKKQNKEKKKRLLISQVRDNKIIVHEQSPYDISHSKTACIYTKLTNKNKNKQLIIINKNKNNDSLQKDDEIEDTSYDADGILSDNNFDLTTRNNNNNETHEIKRT</sequence>
<dbReference type="InterPro" id="IPR002126">
    <property type="entry name" value="Cadherin-like_dom"/>
</dbReference>
<evidence type="ECO:0000256" key="2">
    <source>
        <dbReference type="ARBA" id="ARBA00022475"/>
    </source>
</evidence>
<keyword evidence="4" id="KW-0479">Metal-binding</keyword>
<keyword evidence="2" id="KW-1003">Cell membrane</keyword>
<gene>
    <name evidence="15" type="ORF">GPM918_LOCUS27180</name>
    <name evidence="16" type="ORF">SRO942_LOCUS27466</name>
</gene>
<keyword evidence="8" id="KW-0130">Cell adhesion</keyword>
<evidence type="ECO:0000256" key="10">
    <source>
        <dbReference type="ARBA" id="ARBA00023136"/>
    </source>
</evidence>
<dbReference type="GO" id="GO:0005886">
    <property type="term" value="C:plasma membrane"/>
    <property type="evidence" value="ECO:0007669"/>
    <property type="project" value="UniProtKB-SubCell"/>
</dbReference>
<dbReference type="PROSITE" id="PS50268">
    <property type="entry name" value="CADHERIN_2"/>
    <property type="match status" value="5"/>
</dbReference>
<dbReference type="Gene3D" id="2.60.40.60">
    <property type="entry name" value="Cadherins"/>
    <property type="match status" value="5"/>
</dbReference>
<reference evidence="15" key="1">
    <citation type="submission" date="2021-02" db="EMBL/GenBank/DDBJ databases">
        <authorList>
            <person name="Nowell W R."/>
        </authorList>
    </citation>
    <scope>NUCLEOTIDE SEQUENCE</scope>
</reference>
<proteinExistence type="predicted"/>
<dbReference type="FunFam" id="2.60.40.60:FF:000123">
    <property type="entry name" value="Protocadherin beta 4"/>
    <property type="match status" value="1"/>
</dbReference>
<keyword evidence="17" id="KW-1185">Reference proteome</keyword>
<dbReference type="InterPro" id="IPR015919">
    <property type="entry name" value="Cadherin-like_sf"/>
</dbReference>
<keyword evidence="11" id="KW-0325">Glycoprotein</keyword>
<evidence type="ECO:0000256" key="4">
    <source>
        <dbReference type="ARBA" id="ARBA00022723"/>
    </source>
</evidence>
<feature type="domain" description="Cadherin" evidence="14">
    <location>
        <begin position="416"/>
        <end position="509"/>
    </location>
</feature>
<keyword evidence="9 13" id="KW-1133">Transmembrane helix</keyword>
<dbReference type="Pfam" id="PF00028">
    <property type="entry name" value="Cadherin"/>
    <property type="match status" value="1"/>
</dbReference>
<organism evidence="15 17">
    <name type="scientific">Didymodactylos carnosus</name>
    <dbReference type="NCBI Taxonomy" id="1234261"/>
    <lineage>
        <taxon>Eukaryota</taxon>
        <taxon>Metazoa</taxon>
        <taxon>Spiralia</taxon>
        <taxon>Gnathifera</taxon>
        <taxon>Rotifera</taxon>
        <taxon>Eurotatoria</taxon>
        <taxon>Bdelloidea</taxon>
        <taxon>Philodinida</taxon>
        <taxon>Philodinidae</taxon>
        <taxon>Didymodactylos</taxon>
    </lineage>
</organism>
<feature type="domain" description="Cadherin" evidence="14">
    <location>
        <begin position="510"/>
        <end position="643"/>
    </location>
</feature>
<feature type="non-terminal residue" evidence="15">
    <location>
        <position position="1"/>
    </location>
</feature>
<evidence type="ECO:0000256" key="7">
    <source>
        <dbReference type="ARBA" id="ARBA00022837"/>
    </source>
</evidence>
<comment type="caution">
    <text evidence="15">The sequence shown here is derived from an EMBL/GenBank/DDBJ whole genome shotgun (WGS) entry which is preliminary data.</text>
</comment>
<evidence type="ECO:0000313" key="17">
    <source>
        <dbReference type="Proteomes" id="UP000663829"/>
    </source>
</evidence>
<dbReference type="AlphaFoldDB" id="A0A815BNS7"/>
<dbReference type="PROSITE" id="PS00232">
    <property type="entry name" value="CADHERIN_1"/>
    <property type="match status" value="3"/>
</dbReference>
<dbReference type="EMBL" id="CAJNOQ010011295">
    <property type="protein sequence ID" value="CAF1273088.1"/>
    <property type="molecule type" value="Genomic_DNA"/>
</dbReference>
<dbReference type="EMBL" id="CAJOBC010024355">
    <property type="protein sequence ID" value="CAF4062714.1"/>
    <property type="molecule type" value="Genomic_DNA"/>
</dbReference>
<feature type="domain" description="Cadherin" evidence="14">
    <location>
        <begin position="131"/>
        <end position="250"/>
    </location>
</feature>
<dbReference type="FunFam" id="2.60.40.60:FF:000020">
    <property type="entry name" value="Dachsous cadherin-related 1b"/>
    <property type="match status" value="1"/>
</dbReference>
<evidence type="ECO:0000256" key="13">
    <source>
        <dbReference type="SAM" id="Phobius"/>
    </source>
</evidence>
<keyword evidence="10 13" id="KW-0472">Membrane</keyword>
<keyword evidence="7 12" id="KW-0106">Calcium</keyword>
<evidence type="ECO:0000313" key="15">
    <source>
        <dbReference type="EMBL" id="CAF1273088.1"/>
    </source>
</evidence>
<feature type="domain" description="Cadherin" evidence="14">
    <location>
        <begin position="644"/>
        <end position="780"/>
    </location>
</feature>